<organism evidence="6 7">
    <name type="scientific">Peptococcus niger</name>
    <dbReference type="NCBI Taxonomy" id="2741"/>
    <lineage>
        <taxon>Bacteria</taxon>
        <taxon>Bacillati</taxon>
        <taxon>Bacillota</taxon>
        <taxon>Clostridia</taxon>
        <taxon>Eubacteriales</taxon>
        <taxon>Peptococcaceae</taxon>
        <taxon>Peptococcus</taxon>
    </lineage>
</organism>
<evidence type="ECO:0000256" key="2">
    <source>
        <dbReference type="ARBA" id="ARBA00022448"/>
    </source>
</evidence>
<reference evidence="6 7" key="1">
    <citation type="submission" date="2016-10" db="EMBL/GenBank/DDBJ databases">
        <authorList>
            <person name="de Groot N.N."/>
        </authorList>
    </citation>
    <scope>NUCLEOTIDE SEQUENCE [LARGE SCALE GENOMIC DNA]</scope>
    <source>
        <strain evidence="6 7">DSM 20475</strain>
    </source>
</reference>
<dbReference type="GO" id="GO:0008137">
    <property type="term" value="F:NADH dehydrogenase (ubiquinone) activity"/>
    <property type="evidence" value="ECO:0007669"/>
    <property type="project" value="InterPro"/>
</dbReference>
<keyword evidence="7" id="KW-1185">Reference proteome</keyword>
<dbReference type="InterPro" id="IPR037232">
    <property type="entry name" value="NADH_quin_OxRdtase_su_C/D-like"/>
</dbReference>
<dbReference type="GO" id="GO:0048038">
    <property type="term" value="F:quinone binding"/>
    <property type="evidence" value="ECO:0007669"/>
    <property type="project" value="UniProtKB-KW"/>
</dbReference>
<evidence type="ECO:0000256" key="3">
    <source>
        <dbReference type="RuleBase" id="RU003456"/>
    </source>
</evidence>
<proteinExistence type="inferred from homology"/>
<dbReference type="RefSeq" id="WP_091791400.1">
    <property type="nucleotide sequence ID" value="NZ_FNAF01000003.1"/>
</dbReference>
<dbReference type="AlphaFoldDB" id="A0A1G6UVN3"/>
<keyword evidence="3" id="KW-1278">Translocase</keyword>
<gene>
    <name evidence="6" type="ORF">SAMN04489866_103140</name>
</gene>
<comment type="catalytic activity">
    <reaction evidence="4">
        <text>a quinone + NADH + 5 H(+)(in) = a quinol + NAD(+) + 4 H(+)(out)</text>
        <dbReference type="Rhea" id="RHEA:57888"/>
        <dbReference type="ChEBI" id="CHEBI:15378"/>
        <dbReference type="ChEBI" id="CHEBI:24646"/>
        <dbReference type="ChEBI" id="CHEBI:57540"/>
        <dbReference type="ChEBI" id="CHEBI:57945"/>
        <dbReference type="ChEBI" id="CHEBI:132124"/>
    </reaction>
</comment>
<comment type="function">
    <text evidence="4">NDH-1 shuttles electrons from NADH, via FMN and iron-sulfur (Fe-S) centers, to quinones in the respiratory chain.</text>
</comment>
<dbReference type="OrthoDB" id="9803286at2"/>
<dbReference type="PANTHER" id="PTHR10884:SF14">
    <property type="entry name" value="NADH DEHYDROGENASE [UBIQUINONE] IRON-SULFUR PROTEIN 3, MITOCHONDRIAL"/>
    <property type="match status" value="1"/>
</dbReference>
<keyword evidence="3" id="KW-0520">NAD</keyword>
<dbReference type="STRING" id="2741.SAMN04489866_103140"/>
<dbReference type="Pfam" id="PF00329">
    <property type="entry name" value="Complex1_30kDa"/>
    <property type="match status" value="1"/>
</dbReference>
<dbReference type="GO" id="GO:0016651">
    <property type="term" value="F:oxidoreductase activity, acting on NAD(P)H"/>
    <property type="evidence" value="ECO:0007669"/>
    <property type="project" value="InterPro"/>
</dbReference>
<evidence type="ECO:0000256" key="1">
    <source>
        <dbReference type="ARBA" id="ARBA00007569"/>
    </source>
</evidence>
<keyword evidence="2 3" id="KW-0813">Transport</keyword>
<feature type="domain" description="NADH:ubiquinone oxidoreductase 30kDa subunit" evidence="5">
    <location>
        <begin position="24"/>
        <end position="137"/>
    </location>
</feature>
<dbReference type="PROSITE" id="PS00542">
    <property type="entry name" value="COMPLEX1_30K"/>
    <property type="match status" value="1"/>
</dbReference>
<accession>A0A1G6UVN3</accession>
<dbReference type="SUPFAM" id="SSF143243">
    <property type="entry name" value="Nqo5-like"/>
    <property type="match status" value="1"/>
</dbReference>
<dbReference type="InterPro" id="IPR020396">
    <property type="entry name" value="NADH_UbQ_OxRdtase_CS"/>
</dbReference>
<sequence length="140" mass="15926">MTLDQQFGALTAVETPGVNPTYLCSRDDLVETVTALKAALTPLFLVDVTALEREEDLCGIYHFMNLNDYIIFRVVVPMAKDDLHLPTISDIYPAANEMEREVYDLFGIVYDNHPNLKRILCADDFEGHPLRKDYVSNTRD</sequence>
<evidence type="ECO:0000259" key="5">
    <source>
        <dbReference type="Pfam" id="PF00329"/>
    </source>
</evidence>
<evidence type="ECO:0000313" key="7">
    <source>
        <dbReference type="Proteomes" id="UP000198995"/>
    </source>
</evidence>
<dbReference type="Proteomes" id="UP000198995">
    <property type="component" value="Unassembled WGS sequence"/>
</dbReference>
<evidence type="ECO:0000313" key="6">
    <source>
        <dbReference type="EMBL" id="SDD44615.1"/>
    </source>
</evidence>
<dbReference type="InterPro" id="IPR001268">
    <property type="entry name" value="NADH_UbQ_OxRdtase_30kDa_su"/>
</dbReference>
<keyword evidence="4" id="KW-0874">Quinone</keyword>
<dbReference type="PANTHER" id="PTHR10884">
    <property type="entry name" value="NADH DEHYDROGENASE UBIQUINONE IRON-SULFUR PROTEIN 3"/>
    <property type="match status" value="1"/>
</dbReference>
<evidence type="ECO:0000256" key="4">
    <source>
        <dbReference type="RuleBase" id="RU003582"/>
    </source>
</evidence>
<dbReference type="EMBL" id="FNAF01000003">
    <property type="protein sequence ID" value="SDD44615.1"/>
    <property type="molecule type" value="Genomic_DNA"/>
</dbReference>
<comment type="similarity">
    <text evidence="1 3">Belongs to the complex I 30 kDa subunit family.</text>
</comment>
<dbReference type="EC" id="7.1.1.-" evidence="4"/>
<protein>
    <recommendedName>
        <fullName evidence="4">NADH-quinone oxidoreductase</fullName>
        <ecNumber evidence="4">7.1.1.-</ecNumber>
    </recommendedName>
</protein>
<name>A0A1G6UVN3_PEPNI</name>
<dbReference type="Gene3D" id="3.30.460.80">
    <property type="entry name" value="NADH:ubiquinone oxidoreductase, 30kDa subunit"/>
    <property type="match status" value="1"/>
</dbReference>